<organism evidence="1 2">
    <name type="scientific">Araneus ventricosus</name>
    <name type="common">Orbweaver spider</name>
    <name type="synonym">Epeira ventricosa</name>
    <dbReference type="NCBI Taxonomy" id="182803"/>
    <lineage>
        <taxon>Eukaryota</taxon>
        <taxon>Metazoa</taxon>
        <taxon>Ecdysozoa</taxon>
        <taxon>Arthropoda</taxon>
        <taxon>Chelicerata</taxon>
        <taxon>Arachnida</taxon>
        <taxon>Araneae</taxon>
        <taxon>Araneomorphae</taxon>
        <taxon>Entelegynae</taxon>
        <taxon>Araneoidea</taxon>
        <taxon>Araneidae</taxon>
        <taxon>Araneus</taxon>
    </lineage>
</organism>
<sequence length="97" mass="11082">MFVTFPDNCLPWLLNRCHTSLFNVVDTLTLEVQSVVNTSKIGEEDYNTVPIEFRDSTQASRLRSAENTDFLLFRKVDCQSLAAPLHLLQLTGILFDF</sequence>
<reference evidence="1 2" key="1">
    <citation type="journal article" date="2019" name="Sci. Rep.">
        <title>Orb-weaving spider Araneus ventricosus genome elucidates the spidroin gene catalogue.</title>
        <authorList>
            <person name="Kono N."/>
            <person name="Nakamura H."/>
            <person name="Ohtoshi R."/>
            <person name="Moran D.A.P."/>
            <person name="Shinohara A."/>
            <person name="Yoshida Y."/>
            <person name="Fujiwara M."/>
            <person name="Mori M."/>
            <person name="Tomita M."/>
            <person name="Arakawa K."/>
        </authorList>
    </citation>
    <scope>NUCLEOTIDE SEQUENCE [LARGE SCALE GENOMIC DNA]</scope>
</reference>
<proteinExistence type="predicted"/>
<comment type="caution">
    <text evidence="1">The sequence shown here is derived from an EMBL/GenBank/DDBJ whole genome shotgun (WGS) entry which is preliminary data.</text>
</comment>
<dbReference type="AlphaFoldDB" id="A0A4Y2TGT6"/>
<accession>A0A4Y2TGT6</accession>
<gene>
    <name evidence="1" type="ORF">AVEN_201364_1</name>
</gene>
<name>A0A4Y2TGT6_ARAVE</name>
<protein>
    <submittedName>
        <fullName evidence="1">Uncharacterized protein</fullName>
    </submittedName>
</protein>
<evidence type="ECO:0000313" key="1">
    <source>
        <dbReference type="EMBL" id="GBN99757.1"/>
    </source>
</evidence>
<dbReference type="EMBL" id="BGPR01028544">
    <property type="protein sequence ID" value="GBN99757.1"/>
    <property type="molecule type" value="Genomic_DNA"/>
</dbReference>
<evidence type="ECO:0000313" key="2">
    <source>
        <dbReference type="Proteomes" id="UP000499080"/>
    </source>
</evidence>
<keyword evidence="2" id="KW-1185">Reference proteome</keyword>
<dbReference type="Proteomes" id="UP000499080">
    <property type="component" value="Unassembled WGS sequence"/>
</dbReference>